<name>A0A2J6RAQ5_HYAVF</name>
<dbReference type="STRING" id="1149755.A0A2J6RAQ5"/>
<dbReference type="AlphaFoldDB" id="A0A2J6RAQ5"/>
<gene>
    <name evidence="4" type="ORF">L207DRAFT_570105</name>
</gene>
<dbReference type="Proteomes" id="UP000235786">
    <property type="component" value="Unassembled WGS sequence"/>
</dbReference>
<dbReference type="OrthoDB" id="2336090at2759"/>
<accession>A0A2J6RAQ5</accession>
<protein>
    <submittedName>
        <fullName evidence="4">Alpha/beta-hydrolase</fullName>
    </submittedName>
</protein>
<feature type="region of interest" description="Disordered" evidence="2">
    <location>
        <begin position="670"/>
        <end position="737"/>
    </location>
</feature>
<dbReference type="InterPro" id="IPR013094">
    <property type="entry name" value="AB_hydrolase_3"/>
</dbReference>
<organism evidence="4 5">
    <name type="scientific">Hyaloscypha variabilis (strain UAMH 11265 / GT02V1 / F)</name>
    <name type="common">Meliniomyces variabilis</name>
    <dbReference type="NCBI Taxonomy" id="1149755"/>
    <lineage>
        <taxon>Eukaryota</taxon>
        <taxon>Fungi</taxon>
        <taxon>Dikarya</taxon>
        <taxon>Ascomycota</taxon>
        <taxon>Pezizomycotina</taxon>
        <taxon>Leotiomycetes</taxon>
        <taxon>Helotiales</taxon>
        <taxon>Hyaloscyphaceae</taxon>
        <taxon>Hyaloscypha</taxon>
        <taxon>Hyaloscypha variabilis</taxon>
    </lineage>
</organism>
<reference evidence="4 5" key="1">
    <citation type="submission" date="2016-04" db="EMBL/GenBank/DDBJ databases">
        <title>A degradative enzymes factory behind the ericoid mycorrhizal symbiosis.</title>
        <authorList>
            <consortium name="DOE Joint Genome Institute"/>
            <person name="Martino E."/>
            <person name="Morin E."/>
            <person name="Grelet G."/>
            <person name="Kuo A."/>
            <person name="Kohler A."/>
            <person name="Daghino S."/>
            <person name="Barry K."/>
            <person name="Choi C."/>
            <person name="Cichocki N."/>
            <person name="Clum A."/>
            <person name="Copeland A."/>
            <person name="Hainaut M."/>
            <person name="Haridas S."/>
            <person name="Labutti K."/>
            <person name="Lindquist E."/>
            <person name="Lipzen A."/>
            <person name="Khouja H.-R."/>
            <person name="Murat C."/>
            <person name="Ohm R."/>
            <person name="Olson A."/>
            <person name="Spatafora J."/>
            <person name="Veneault-Fourrey C."/>
            <person name="Henrissat B."/>
            <person name="Grigoriev I."/>
            <person name="Martin F."/>
            <person name="Perotto S."/>
        </authorList>
    </citation>
    <scope>NUCLEOTIDE SEQUENCE [LARGE SCALE GENOMIC DNA]</scope>
    <source>
        <strain evidence="4 5">F</strain>
    </source>
</reference>
<dbReference type="Pfam" id="PF07859">
    <property type="entry name" value="Abhydrolase_3"/>
    <property type="match status" value="2"/>
</dbReference>
<dbReference type="SUPFAM" id="SSF53474">
    <property type="entry name" value="alpha/beta-Hydrolases"/>
    <property type="match status" value="1"/>
</dbReference>
<evidence type="ECO:0000256" key="2">
    <source>
        <dbReference type="SAM" id="MobiDB-lite"/>
    </source>
</evidence>
<dbReference type="PANTHER" id="PTHR48081:SF19">
    <property type="entry name" value="AB HYDROLASE SUPERFAMILY PROTEIN C4A8.06C"/>
    <property type="match status" value="1"/>
</dbReference>
<dbReference type="InterPro" id="IPR050300">
    <property type="entry name" value="GDXG_lipolytic_enzyme"/>
</dbReference>
<dbReference type="EMBL" id="KZ613952">
    <property type="protein sequence ID" value="PMD35604.1"/>
    <property type="molecule type" value="Genomic_DNA"/>
</dbReference>
<proteinExistence type="predicted"/>
<feature type="region of interest" description="Disordered" evidence="2">
    <location>
        <begin position="511"/>
        <end position="536"/>
    </location>
</feature>
<evidence type="ECO:0000313" key="5">
    <source>
        <dbReference type="Proteomes" id="UP000235786"/>
    </source>
</evidence>
<feature type="domain" description="Alpha/beta hydrolase fold-3" evidence="3">
    <location>
        <begin position="371"/>
        <end position="421"/>
    </location>
</feature>
<sequence length="906" mass="100284">MVMNTATVGAAVTPAVVETFVSHYLNRKPLAHKPTAHISYDEGIHLIRKFLVYASHHTVEEIQRFTSQWVPHPRWVKVEELKIPEEYITMSAQAIQEQLGHRGIEKVGGKTWWQWRRPESQLAAEWIEMRADYNERKRTKNPGTRVMLYVHGGAYFFGSVDEHRYQMQRHARKLKARVFAPRYRLAPQFPFPCGLHDCLAAYLYLLTVQDPSHIILAGDSAGGGMVLSMLVILRDRGIPLPAGAILISPWCDLTHSFPSVAGNNPLDYVPPYGFQQKPSPSWPPPNSDDILAIEEGLIKTLSDNDHSKRHESEADAVLGFHVDTHPNPRTKNANADTGTNGSAPIANTIPGSGEDLSIMIDGKLIEIKDQIQMYASNHLISHPLVSPILQPSLGGLPPLLIQTGGGEMLRDEQIYLAHKAANPAKYPPGDAFLDESPHDHNRNQINRWKPTDVQLQVWDDLCHVAPTLSFTRPAKYMYRSIAQFGAWALARAQKTEIEILDDDDVSIISKSSTEEDDATTEKEKSGDAGYKTVGKAGDALPPFKHHMIRQRVDRHGLIRPLEPESELPGCCLPPSEIGIIKEGPVKKWMNARQEWDTRYASAKRRVQKQRAREMAQGYQQFGDGEVPPPSALAGRRKTGADLREKKKERSWGMSLWSLWGSKHDEDALKNEEEANRAPETTIASAEDGAGARPLHDTKTTQGKLLDHGQKPSYSRSRSRRRTVTDQNQTGNQDDVDENIPAADLLAMQDEKLGQPSNTHLTPDFAAKGANPTILVQVPTNEEYDLKRPKAGGIAFPFSLQGHKASASMTTLTSEVGVPPTDDVRTKEVMESGVPENAADVEAKVMRGNEQPAEENNISGKGKGKENIVPVSSAGTENVVENGQVVNAERPALETFVTAASNFPTLG</sequence>
<evidence type="ECO:0000313" key="4">
    <source>
        <dbReference type="EMBL" id="PMD35604.1"/>
    </source>
</evidence>
<dbReference type="GO" id="GO:0016787">
    <property type="term" value="F:hydrolase activity"/>
    <property type="evidence" value="ECO:0007669"/>
    <property type="project" value="UniProtKB-KW"/>
</dbReference>
<evidence type="ECO:0000259" key="3">
    <source>
        <dbReference type="Pfam" id="PF07859"/>
    </source>
</evidence>
<feature type="region of interest" description="Disordered" evidence="2">
    <location>
        <begin position="321"/>
        <end position="348"/>
    </location>
</feature>
<keyword evidence="1 4" id="KW-0378">Hydrolase</keyword>
<feature type="compositionally biased region" description="Basic and acidic residues" evidence="2">
    <location>
        <begin position="638"/>
        <end position="647"/>
    </location>
</feature>
<dbReference type="PANTHER" id="PTHR48081">
    <property type="entry name" value="AB HYDROLASE SUPERFAMILY PROTEIN C4A8.06C"/>
    <property type="match status" value="1"/>
</dbReference>
<feature type="compositionally biased region" description="Polar residues" evidence="2">
    <location>
        <begin position="327"/>
        <end position="342"/>
    </location>
</feature>
<dbReference type="InterPro" id="IPR029058">
    <property type="entry name" value="AB_hydrolase_fold"/>
</dbReference>
<dbReference type="Gene3D" id="3.40.50.1820">
    <property type="entry name" value="alpha/beta hydrolase"/>
    <property type="match status" value="1"/>
</dbReference>
<feature type="region of interest" description="Disordered" evidence="2">
    <location>
        <begin position="619"/>
        <end position="647"/>
    </location>
</feature>
<evidence type="ECO:0000256" key="1">
    <source>
        <dbReference type="ARBA" id="ARBA00022801"/>
    </source>
</evidence>
<feature type="domain" description="Alpha/beta hydrolase fold-3" evidence="3">
    <location>
        <begin position="147"/>
        <end position="260"/>
    </location>
</feature>
<keyword evidence="5" id="KW-1185">Reference proteome</keyword>
<feature type="region of interest" description="Disordered" evidence="2">
    <location>
        <begin position="848"/>
        <end position="874"/>
    </location>
</feature>
<feature type="compositionally biased region" description="Basic and acidic residues" evidence="2">
    <location>
        <begin position="693"/>
        <end position="709"/>
    </location>
</feature>